<sequence length="85" mass="9671">MSERQQEIRKERKADQLVALTGTLAACEKTAQRIQDFLDEVKASGIKPPVEVYKLLEEEMDTLKSLAKEFEADIEKMKNAESGDR</sequence>
<dbReference type="Proteomes" id="UP000471031">
    <property type="component" value="Unassembled WGS sequence"/>
</dbReference>
<evidence type="ECO:0000313" key="3">
    <source>
        <dbReference type="Proteomes" id="UP000471031"/>
    </source>
</evidence>
<proteinExistence type="predicted"/>
<name>A0A845LDF9_HELGE</name>
<gene>
    <name evidence="2" type="ORF">GTO89_14430</name>
</gene>
<dbReference type="OrthoDB" id="2084309at2"/>
<evidence type="ECO:0000313" key="2">
    <source>
        <dbReference type="EMBL" id="MZP44228.1"/>
    </source>
</evidence>
<feature type="coiled-coil region" evidence="1">
    <location>
        <begin position="53"/>
        <end position="80"/>
    </location>
</feature>
<comment type="caution">
    <text evidence="2">The sequence shown here is derived from an EMBL/GenBank/DDBJ whole genome shotgun (WGS) entry which is preliminary data.</text>
</comment>
<accession>A0A845LDF9</accession>
<protein>
    <submittedName>
        <fullName evidence="2">Uncharacterized protein</fullName>
    </submittedName>
</protein>
<keyword evidence="1" id="KW-0175">Coiled coil</keyword>
<dbReference type="AlphaFoldDB" id="A0A845LDF9"/>
<evidence type="ECO:0000256" key="1">
    <source>
        <dbReference type="SAM" id="Coils"/>
    </source>
</evidence>
<dbReference type="EMBL" id="WXEX01000014">
    <property type="protein sequence ID" value="MZP44228.1"/>
    <property type="molecule type" value="Genomic_DNA"/>
</dbReference>
<dbReference type="PROSITE" id="PS51257">
    <property type="entry name" value="PROKAR_LIPOPROTEIN"/>
    <property type="match status" value="1"/>
</dbReference>
<keyword evidence="3" id="KW-1185">Reference proteome</keyword>
<reference evidence="2 3" key="1">
    <citation type="submission" date="2020-01" db="EMBL/GenBank/DDBJ databases">
        <title>Whole genome sequence of Heliobacterium gestii DSM 11169.</title>
        <authorList>
            <person name="Kyndt J.A."/>
            <person name="Meyer T.E."/>
        </authorList>
    </citation>
    <scope>NUCLEOTIDE SEQUENCE [LARGE SCALE GENOMIC DNA]</scope>
    <source>
        <strain evidence="2 3">DSM 11169</strain>
    </source>
</reference>
<dbReference type="RefSeq" id="WP_161262800.1">
    <property type="nucleotide sequence ID" value="NZ_JAFBDC010000014.1"/>
</dbReference>
<organism evidence="2 3">
    <name type="scientific">Heliomicrobium gestii</name>
    <name type="common">Heliobacterium gestii</name>
    <dbReference type="NCBI Taxonomy" id="2699"/>
    <lineage>
        <taxon>Bacteria</taxon>
        <taxon>Bacillati</taxon>
        <taxon>Bacillota</taxon>
        <taxon>Clostridia</taxon>
        <taxon>Eubacteriales</taxon>
        <taxon>Heliobacteriaceae</taxon>
        <taxon>Heliomicrobium</taxon>
    </lineage>
</organism>